<dbReference type="InterPro" id="IPR058348">
    <property type="entry name" value="DUF8035"/>
</dbReference>
<organism evidence="3 4">
    <name type="scientific">Penicillium alfredii</name>
    <dbReference type="NCBI Taxonomy" id="1506179"/>
    <lineage>
        <taxon>Eukaryota</taxon>
        <taxon>Fungi</taxon>
        <taxon>Dikarya</taxon>
        <taxon>Ascomycota</taxon>
        <taxon>Pezizomycotina</taxon>
        <taxon>Eurotiomycetes</taxon>
        <taxon>Eurotiomycetidae</taxon>
        <taxon>Eurotiales</taxon>
        <taxon>Aspergillaceae</taxon>
        <taxon>Penicillium</taxon>
    </lineage>
</organism>
<reference evidence="3" key="2">
    <citation type="journal article" date="2023" name="IMA Fungus">
        <title>Comparative genomic study of the Penicillium genus elucidates a diverse pangenome and 15 lateral gene transfer events.</title>
        <authorList>
            <person name="Petersen C."/>
            <person name="Sorensen T."/>
            <person name="Nielsen M.R."/>
            <person name="Sondergaard T.E."/>
            <person name="Sorensen J.L."/>
            <person name="Fitzpatrick D.A."/>
            <person name="Frisvad J.C."/>
            <person name="Nielsen K.L."/>
        </authorList>
    </citation>
    <scope>NUCLEOTIDE SEQUENCE</scope>
    <source>
        <strain evidence="3">IBT 34128</strain>
    </source>
</reference>
<feature type="compositionally biased region" description="Basic and acidic residues" evidence="1">
    <location>
        <begin position="103"/>
        <end position="118"/>
    </location>
</feature>
<sequence>MSRYDDYRSSTGTLDSRDRYDRYSRGPPVAERPRHAEGERFESRLREDDLYGPPARAPGRYYEDDHLVQPAGPLVAHDRRRRRDESPSFQRPRLLRRQSSLDTFDRPPRRRMDADRAPRMARVPAPPPPRRYSPGRYREREVYEDIRIAEPDYYGDEEYRELRDRELMADRRRRSSSGAHHRERHEDKPYPRKGKTRLPRRLVHIHAILDLGYPFKEEDDVIVIQVALSKDQIDEVISLSREFRRPSPTETEFLHIPASPARDWPRERLMTEHLTVDAHSPRSSHNAFIVEASPSRYRSHSRRPDIEYEELIERPRVRGISRPRSVSVHGRRRLSSPVQLIEPRRHEERLESDRLHPGPLAIVARPRHSDNDVSNYIRDLEEEMRLLRLERQGGIEITQRREMDTIDNRGNEEEVTEIRQQERKEPNSRIMRAMMATLT</sequence>
<keyword evidence="4" id="KW-1185">Reference proteome</keyword>
<feature type="compositionally biased region" description="Basic and acidic residues" evidence="1">
    <location>
        <begin position="31"/>
        <end position="49"/>
    </location>
</feature>
<accession>A0A9W9EHF7</accession>
<evidence type="ECO:0000259" key="2">
    <source>
        <dbReference type="Pfam" id="PF26118"/>
    </source>
</evidence>
<dbReference type="OrthoDB" id="5428245at2759"/>
<feature type="domain" description="DUF8035" evidence="2">
    <location>
        <begin position="192"/>
        <end position="245"/>
    </location>
</feature>
<gene>
    <name evidence="3" type="ORF">NUU61_010051</name>
</gene>
<feature type="region of interest" description="Disordered" evidence="1">
    <location>
        <begin position="169"/>
        <end position="197"/>
    </location>
</feature>
<feature type="compositionally biased region" description="Basic residues" evidence="1">
    <location>
        <begin position="171"/>
        <end position="183"/>
    </location>
</feature>
<dbReference type="Proteomes" id="UP001141434">
    <property type="component" value="Unassembled WGS sequence"/>
</dbReference>
<comment type="caution">
    <text evidence="3">The sequence shown here is derived from an EMBL/GenBank/DDBJ whole genome shotgun (WGS) entry which is preliminary data.</text>
</comment>
<name>A0A9W9EHF7_9EURO</name>
<feature type="compositionally biased region" description="Basic and acidic residues" evidence="1">
    <location>
        <begin position="15"/>
        <end position="24"/>
    </location>
</feature>
<dbReference type="AlphaFoldDB" id="A0A9W9EHF7"/>
<evidence type="ECO:0000313" key="4">
    <source>
        <dbReference type="Proteomes" id="UP001141434"/>
    </source>
</evidence>
<reference evidence="3" key="1">
    <citation type="submission" date="2022-11" db="EMBL/GenBank/DDBJ databases">
        <authorList>
            <person name="Petersen C."/>
        </authorList>
    </citation>
    <scope>NUCLEOTIDE SEQUENCE</scope>
    <source>
        <strain evidence="3">IBT 34128</strain>
    </source>
</reference>
<evidence type="ECO:0000256" key="1">
    <source>
        <dbReference type="SAM" id="MobiDB-lite"/>
    </source>
</evidence>
<dbReference type="Pfam" id="PF26118">
    <property type="entry name" value="DUF8035"/>
    <property type="match status" value="1"/>
</dbReference>
<feature type="compositionally biased region" description="Low complexity" evidence="1">
    <location>
        <begin position="87"/>
        <end position="101"/>
    </location>
</feature>
<dbReference type="GeneID" id="81399745"/>
<feature type="region of interest" description="Disordered" evidence="1">
    <location>
        <begin position="1"/>
        <end position="137"/>
    </location>
</feature>
<dbReference type="EMBL" id="JAPMSZ010000012">
    <property type="protein sequence ID" value="KAJ5081787.1"/>
    <property type="molecule type" value="Genomic_DNA"/>
</dbReference>
<dbReference type="RefSeq" id="XP_056507074.1">
    <property type="nucleotide sequence ID" value="XM_056660576.1"/>
</dbReference>
<protein>
    <recommendedName>
        <fullName evidence="2">DUF8035 domain-containing protein</fullName>
    </recommendedName>
</protein>
<evidence type="ECO:0000313" key="3">
    <source>
        <dbReference type="EMBL" id="KAJ5081787.1"/>
    </source>
</evidence>
<proteinExistence type="predicted"/>